<dbReference type="EMBL" id="BORJ01000001">
    <property type="protein sequence ID" value="GIN94561.1"/>
    <property type="molecule type" value="Genomic_DNA"/>
</dbReference>
<comment type="caution">
    <text evidence="1">The sequence shown here is derived from an EMBL/GenBank/DDBJ whole genome shotgun (WGS) entry which is preliminary data.</text>
</comment>
<name>A0ABQ4KRA9_SIMTE</name>
<evidence type="ECO:0000313" key="2">
    <source>
        <dbReference type="Proteomes" id="UP000680670"/>
    </source>
</evidence>
<gene>
    <name evidence="1" type="ORF">J6TS1_04310</name>
</gene>
<accession>A0ABQ4KRA9</accession>
<sequence length="47" mass="5011">MNMIRNSIHAIVGRLGSIAAHPISGGTAPDKLPMTVLLTSFRLAHML</sequence>
<keyword evidence="2" id="KW-1185">Reference proteome</keyword>
<evidence type="ECO:0000313" key="1">
    <source>
        <dbReference type="EMBL" id="GIN94561.1"/>
    </source>
</evidence>
<protein>
    <submittedName>
        <fullName evidence="1">Uncharacterized protein</fullName>
    </submittedName>
</protein>
<reference evidence="1 2" key="1">
    <citation type="submission" date="2021-03" db="EMBL/GenBank/DDBJ databases">
        <title>Antimicrobial resistance genes in bacteria isolated from Japanese honey, and their potential for conferring macrolide and lincosamide resistance in the American foulbrood pathogen Paenibacillus larvae.</title>
        <authorList>
            <person name="Okamoto M."/>
            <person name="Kumagai M."/>
            <person name="Kanamori H."/>
            <person name="Takamatsu D."/>
        </authorList>
    </citation>
    <scope>NUCLEOTIDE SEQUENCE [LARGE SCALE GENOMIC DNA]</scope>
    <source>
        <strain evidence="1 2">J6TS1</strain>
    </source>
</reference>
<proteinExistence type="predicted"/>
<dbReference type="Proteomes" id="UP000680670">
    <property type="component" value="Unassembled WGS sequence"/>
</dbReference>
<organism evidence="1 2">
    <name type="scientific">Siminovitchia terrae</name>
    <name type="common">Bacillus terrae</name>
    <dbReference type="NCBI Taxonomy" id="1914933"/>
    <lineage>
        <taxon>Bacteria</taxon>
        <taxon>Bacillati</taxon>
        <taxon>Bacillota</taxon>
        <taxon>Bacilli</taxon>
        <taxon>Bacillales</taxon>
        <taxon>Bacillaceae</taxon>
        <taxon>Siminovitchia</taxon>
    </lineage>
</organism>